<dbReference type="WBParaSite" id="nRc.2.0.1.t30857-RA">
    <property type="protein sequence ID" value="nRc.2.0.1.t30857-RA"/>
    <property type="gene ID" value="nRc.2.0.1.g30857"/>
</dbReference>
<sequence length="68" mass="7880">MMTSKDLYLQQDSRNVLQRELERENRPMFFNKTSAGTEKVVELPLPELFDPTKLEVAADETEWASSMS</sequence>
<dbReference type="Proteomes" id="UP000887565">
    <property type="component" value="Unplaced"/>
</dbReference>
<evidence type="ECO:0000313" key="2">
    <source>
        <dbReference type="WBParaSite" id="nRc.2.0.1.t30857-RA"/>
    </source>
</evidence>
<accession>A0A915JYV4</accession>
<dbReference type="AlphaFoldDB" id="A0A915JYV4"/>
<keyword evidence="1" id="KW-1185">Reference proteome</keyword>
<protein>
    <submittedName>
        <fullName evidence="2">Uncharacterized protein</fullName>
    </submittedName>
</protein>
<evidence type="ECO:0000313" key="1">
    <source>
        <dbReference type="Proteomes" id="UP000887565"/>
    </source>
</evidence>
<reference evidence="2" key="1">
    <citation type="submission" date="2022-11" db="UniProtKB">
        <authorList>
            <consortium name="WormBaseParasite"/>
        </authorList>
    </citation>
    <scope>IDENTIFICATION</scope>
</reference>
<organism evidence="1 2">
    <name type="scientific">Romanomermis culicivorax</name>
    <name type="common">Nematode worm</name>
    <dbReference type="NCBI Taxonomy" id="13658"/>
    <lineage>
        <taxon>Eukaryota</taxon>
        <taxon>Metazoa</taxon>
        <taxon>Ecdysozoa</taxon>
        <taxon>Nematoda</taxon>
        <taxon>Enoplea</taxon>
        <taxon>Dorylaimia</taxon>
        <taxon>Mermithida</taxon>
        <taxon>Mermithoidea</taxon>
        <taxon>Mermithidae</taxon>
        <taxon>Romanomermis</taxon>
    </lineage>
</organism>
<proteinExistence type="predicted"/>
<name>A0A915JYV4_ROMCU</name>